<dbReference type="InterPro" id="IPR002694">
    <property type="entry name" value="Znf_CHC2"/>
</dbReference>
<dbReference type="GO" id="GO:0000428">
    <property type="term" value="C:DNA-directed RNA polymerase complex"/>
    <property type="evidence" value="ECO:0007669"/>
    <property type="project" value="UniProtKB-KW"/>
</dbReference>
<keyword evidence="10" id="KW-0460">Magnesium</keyword>
<dbReference type="InterPro" id="IPR013264">
    <property type="entry name" value="DNAG_N"/>
</dbReference>
<keyword evidence="2 13" id="KW-0240">DNA-directed RNA polymerase</keyword>
<feature type="domain" description="Toprim" evidence="14">
    <location>
        <begin position="251"/>
        <end position="333"/>
    </location>
</feature>
<name>A0A437MF03_9PROT</name>
<dbReference type="SMART" id="SM00400">
    <property type="entry name" value="ZnF_CHCC"/>
    <property type="match status" value="1"/>
</dbReference>
<keyword evidence="16" id="KW-1185">Reference proteome</keyword>
<keyword evidence="3 13" id="KW-0639">Primosome</keyword>
<organism evidence="15 16">
    <name type="scientific">Rhodovarius crocodyli</name>
    <dbReference type="NCBI Taxonomy" id="1979269"/>
    <lineage>
        <taxon>Bacteria</taxon>
        <taxon>Pseudomonadati</taxon>
        <taxon>Pseudomonadota</taxon>
        <taxon>Alphaproteobacteria</taxon>
        <taxon>Acetobacterales</taxon>
        <taxon>Roseomonadaceae</taxon>
        <taxon>Rhodovarius</taxon>
    </lineage>
</organism>
<evidence type="ECO:0000256" key="5">
    <source>
        <dbReference type="ARBA" id="ARBA00022695"/>
    </source>
</evidence>
<comment type="caution">
    <text evidence="15">The sequence shown here is derived from an EMBL/GenBank/DDBJ whole genome shotgun (WGS) entry which is preliminary data.</text>
</comment>
<dbReference type="Pfam" id="PF01807">
    <property type="entry name" value="Zn_ribbon_DnaG"/>
    <property type="match status" value="1"/>
</dbReference>
<dbReference type="Gene3D" id="3.90.580.10">
    <property type="entry name" value="Zinc finger, CHC2-type domain"/>
    <property type="match status" value="1"/>
</dbReference>
<dbReference type="GO" id="GO:0005737">
    <property type="term" value="C:cytoplasm"/>
    <property type="evidence" value="ECO:0007669"/>
    <property type="project" value="TreeGrafter"/>
</dbReference>
<evidence type="ECO:0000313" key="15">
    <source>
        <dbReference type="EMBL" id="RVT96192.1"/>
    </source>
</evidence>
<keyword evidence="9" id="KW-0862">Zinc</keyword>
<evidence type="ECO:0000256" key="1">
    <source>
        <dbReference type="ARBA" id="ARBA00001947"/>
    </source>
</evidence>
<comment type="similarity">
    <text evidence="13">Belongs to the DnaG primase family.</text>
</comment>
<evidence type="ECO:0000256" key="2">
    <source>
        <dbReference type="ARBA" id="ARBA00022478"/>
    </source>
</evidence>
<keyword evidence="6 13" id="KW-0235">DNA replication</keyword>
<sequence>MLPSTFLDELRGRTPLHTLVGRKVKLERRGRQWKGCCPFHSEKSASFYVYPDHYHCFGCGAHGDAIAFLTEGEGLPFREAVERLAAEAGMDVPQDSPKAAQRAEEAKSLQDVLAAAQDAFTRRLKLPEGAEGLAYLRKRGLSDETIARFGLGWSGSGRGALTADLRAQGITPEQMLAAGLLLERDGRLVDLYFDRVTFPIRNERGRVIAFGGRVLGDAKPKYINGSESPVFSKRRSLYGLDLAREGIFRGAAPVVVEGYLDVIALHEAGFRGAVAPLGTALTEEQLQLLWGINPEPVLCFDGDSAGSKAAARAVELAMGLLEPGRSIRIMTLPVGQDPDSLVRERGAAAFQQHMAVARPLHEVLYTVIERSIPAGTPEARAQLRHRLETAAGQIKDKALAQEYRKALLDQFYRAARPGAPSRGAKGMRYARPTEVGDQVRVALARIVLHAAAHHPDVLDELEEQLAMASLPRGRCADLRDALLRDRTLPASDLGWLQGADIPPEVTAHAAPDEAVAIAQGVLTRLQSEQVLTADLEAAVEAFAAGDAAAEARLITLNRELLALRAGEPLEDALC</sequence>
<dbReference type="PROSITE" id="PS50880">
    <property type="entry name" value="TOPRIM"/>
    <property type="match status" value="1"/>
</dbReference>
<comment type="cofactor">
    <cofactor evidence="1">
        <name>Zn(2+)</name>
        <dbReference type="ChEBI" id="CHEBI:29105"/>
    </cofactor>
</comment>
<dbReference type="InterPro" id="IPR030846">
    <property type="entry name" value="DnaG_bac"/>
</dbReference>
<accession>A0A437MF03</accession>
<dbReference type="InterPro" id="IPR006295">
    <property type="entry name" value="DNA_primase_DnaG"/>
</dbReference>
<dbReference type="SUPFAM" id="SSF57783">
    <property type="entry name" value="Zinc beta-ribbon"/>
    <property type="match status" value="1"/>
</dbReference>
<evidence type="ECO:0000256" key="11">
    <source>
        <dbReference type="ARBA" id="ARBA00023125"/>
    </source>
</evidence>
<proteinExistence type="inferred from homology"/>
<evidence type="ECO:0000256" key="4">
    <source>
        <dbReference type="ARBA" id="ARBA00022679"/>
    </source>
</evidence>
<comment type="function">
    <text evidence="13">RNA polymerase that catalyzes the synthesis of short RNA molecules used as primers for DNA polymerase during DNA replication.</text>
</comment>
<evidence type="ECO:0000256" key="10">
    <source>
        <dbReference type="ARBA" id="ARBA00022842"/>
    </source>
</evidence>
<dbReference type="GO" id="GO:1990077">
    <property type="term" value="C:primosome complex"/>
    <property type="evidence" value="ECO:0007669"/>
    <property type="project" value="UniProtKB-KW"/>
</dbReference>
<dbReference type="InterPro" id="IPR050219">
    <property type="entry name" value="DnaG_primase"/>
</dbReference>
<evidence type="ECO:0000256" key="9">
    <source>
        <dbReference type="ARBA" id="ARBA00022833"/>
    </source>
</evidence>
<gene>
    <name evidence="13" type="primary">dnaG</name>
    <name evidence="15" type="ORF">EOD42_13830</name>
</gene>
<dbReference type="FunFam" id="3.90.580.10:FF:000001">
    <property type="entry name" value="DNA primase"/>
    <property type="match status" value="1"/>
</dbReference>
<dbReference type="PANTHER" id="PTHR30313:SF2">
    <property type="entry name" value="DNA PRIMASE"/>
    <property type="match status" value="1"/>
</dbReference>
<evidence type="ECO:0000256" key="7">
    <source>
        <dbReference type="ARBA" id="ARBA00022723"/>
    </source>
</evidence>
<dbReference type="GO" id="GO:0006269">
    <property type="term" value="P:DNA replication, synthesis of primer"/>
    <property type="evidence" value="ECO:0007669"/>
    <property type="project" value="UniProtKB-UniRule"/>
</dbReference>
<dbReference type="InterPro" id="IPR006171">
    <property type="entry name" value="TOPRIM_dom"/>
</dbReference>
<dbReference type="RefSeq" id="WP_127788125.1">
    <property type="nucleotide sequence ID" value="NZ_SACL01000004.1"/>
</dbReference>
<dbReference type="HAMAP" id="MF_00974">
    <property type="entry name" value="DNA_primase_DnaG"/>
    <property type="match status" value="1"/>
</dbReference>
<dbReference type="PANTHER" id="PTHR30313">
    <property type="entry name" value="DNA PRIMASE"/>
    <property type="match status" value="1"/>
</dbReference>
<dbReference type="EMBL" id="SACL01000004">
    <property type="protein sequence ID" value="RVT96192.1"/>
    <property type="molecule type" value="Genomic_DNA"/>
</dbReference>
<dbReference type="EC" id="2.7.7.101" evidence="13"/>
<dbReference type="OrthoDB" id="9803773at2"/>
<evidence type="ECO:0000256" key="13">
    <source>
        <dbReference type="HAMAP-Rule" id="MF_00974"/>
    </source>
</evidence>
<dbReference type="GO" id="GO:0003677">
    <property type="term" value="F:DNA binding"/>
    <property type="evidence" value="ECO:0007669"/>
    <property type="project" value="UniProtKB-KW"/>
</dbReference>
<dbReference type="GO" id="GO:0008270">
    <property type="term" value="F:zinc ion binding"/>
    <property type="evidence" value="ECO:0007669"/>
    <property type="project" value="UniProtKB-KW"/>
</dbReference>
<dbReference type="InterPro" id="IPR034151">
    <property type="entry name" value="TOPRIM_DnaG_bac"/>
</dbReference>
<keyword evidence="11 13" id="KW-0238">DNA-binding</keyword>
<evidence type="ECO:0000256" key="3">
    <source>
        <dbReference type="ARBA" id="ARBA00022515"/>
    </source>
</evidence>
<comment type="catalytic activity">
    <reaction evidence="13">
        <text>ssDNA + n NTP = ssDNA/pppN(pN)n-1 hybrid + (n-1) diphosphate.</text>
        <dbReference type="EC" id="2.7.7.101"/>
    </reaction>
</comment>
<keyword evidence="8" id="KW-0863">Zinc-finger</keyword>
<evidence type="ECO:0000259" key="14">
    <source>
        <dbReference type="PROSITE" id="PS50880"/>
    </source>
</evidence>
<evidence type="ECO:0000256" key="8">
    <source>
        <dbReference type="ARBA" id="ARBA00022771"/>
    </source>
</evidence>
<dbReference type="Gene3D" id="3.90.980.10">
    <property type="entry name" value="DNA primase, catalytic core, N-terminal domain"/>
    <property type="match status" value="1"/>
</dbReference>
<dbReference type="NCBIfam" id="TIGR01391">
    <property type="entry name" value="dnaG"/>
    <property type="match status" value="1"/>
</dbReference>
<evidence type="ECO:0000256" key="6">
    <source>
        <dbReference type="ARBA" id="ARBA00022705"/>
    </source>
</evidence>
<dbReference type="InterPro" id="IPR037068">
    <property type="entry name" value="DNA_primase_core_N_sf"/>
</dbReference>
<dbReference type="InterPro" id="IPR036977">
    <property type="entry name" value="DNA_primase_Znf_CHC2"/>
</dbReference>
<comment type="subunit">
    <text evidence="13">Monomer. Interacts with DnaB.</text>
</comment>
<comment type="caution">
    <text evidence="13">Lacks conserved residue(s) required for the propagation of feature annotation.</text>
</comment>
<keyword evidence="12 13" id="KW-0804">Transcription</keyword>
<dbReference type="CDD" id="cd03364">
    <property type="entry name" value="TOPRIM_DnaG_primases"/>
    <property type="match status" value="1"/>
</dbReference>
<dbReference type="AlphaFoldDB" id="A0A437MF03"/>
<dbReference type="GO" id="GO:0003899">
    <property type="term" value="F:DNA-directed RNA polymerase activity"/>
    <property type="evidence" value="ECO:0007669"/>
    <property type="project" value="UniProtKB-UniRule"/>
</dbReference>
<evidence type="ECO:0000256" key="12">
    <source>
        <dbReference type="ARBA" id="ARBA00023163"/>
    </source>
</evidence>
<dbReference type="Proteomes" id="UP000282957">
    <property type="component" value="Unassembled WGS sequence"/>
</dbReference>
<dbReference type="SUPFAM" id="SSF56731">
    <property type="entry name" value="DNA primase core"/>
    <property type="match status" value="1"/>
</dbReference>
<reference evidence="15 16" key="1">
    <citation type="submission" date="2019-01" db="EMBL/GenBank/DDBJ databases">
        <authorList>
            <person name="Chen W.-M."/>
        </authorList>
    </citation>
    <scope>NUCLEOTIDE SEQUENCE [LARGE SCALE GENOMIC DNA]</scope>
    <source>
        <strain evidence="15 16">CCP-6</strain>
    </source>
</reference>
<keyword evidence="5 13" id="KW-0548">Nucleotidyltransferase</keyword>
<keyword evidence="4 13" id="KW-0808">Transferase</keyword>
<dbReference type="FunFam" id="3.40.1360.10:FF:000002">
    <property type="entry name" value="DNA primase"/>
    <property type="match status" value="1"/>
</dbReference>
<dbReference type="SMART" id="SM00493">
    <property type="entry name" value="TOPRIM"/>
    <property type="match status" value="1"/>
</dbReference>
<protein>
    <recommendedName>
        <fullName evidence="13">DNA primase</fullName>
        <ecNumber evidence="13">2.7.7.101</ecNumber>
    </recommendedName>
</protein>
<dbReference type="Pfam" id="PF13662">
    <property type="entry name" value="Toprim_4"/>
    <property type="match status" value="1"/>
</dbReference>
<evidence type="ECO:0000313" key="16">
    <source>
        <dbReference type="Proteomes" id="UP000282957"/>
    </source>
</evidence>
<dbReference type="Gene3D" id="3.40.1360.10">
    <property type="match status" value="1"/>
</dbReference>
<keyword evidence="7" id="KW-0479">Metal-binding</keyword>
<dbReference type="Pfam" id="PF08275">
    <property type="entry name" value="DNAG_N"/>
    <property type="match status" value="1"/>
</dbReference>